<dbReference type="Proteomes" id="UP000011744">
    <property type="component" value="Unassembled WGS sequence"/>
</dbReference>
<accession>M2Y8U0</accession>
<feature type="transmembrane region" description="Helical" evidence="1">
    <location>
        <begin position="285"/>
        <end position="305"/>
    </location>
</feature>
<dbReference type="InterPro" id="IPR029787">
    <property type="entry name" value="Nucleotide_cyclase"/>
</dbReference>
<dbReference type="EMBL" id="AONQ01000034">
    <property type="protein sequence ID" value="EME69461.1"/>
    <property type="molecule type" value="Genomic_DNA"/>
</dbReference>
<dbReference type="SMART" id="SM01080">
    <property type="entry name" value="CHASE2"/>
    <property type="match status" value="1"/>
</dbReference>
<dbReference type="eggNOG" id="COG4252">
    <property type="taxonomic scope" value="Bacteria"/>
</dbReference>
<dbReference type="InterPro" id="IPR007890">
    <property type="entry name" value="CHASE2"/>
</dbReference>
<proteinExistence type="predicted"/>
<dbReference type="STRING" id="1244869.H261_13369"/>
<protein>
    <submittedName>
        <fullName evidence="3">Adenylate cyclase</fullName>
    </submittedName>
</protein>
<feature type="transmembrane region" description="Helical" evidence="1">
    <location>
        <begin position="260"/>
        <end position="278"/>
    </location>
</feature>
<dbReference type="eggNOG" id="COG2114">
    <property type="taxonomic scope" value="Bacteria"/>
</dbReference>
<dbReference type="InterPro" id="IPR001054">
    <property type="entry name" value="A/G_cyclase"/>
</dbReference>
<dbReference type="OrthoDB" id="9762462at2"/>
<dbReference type="SUPFAM" id="SSF55073">
    <property type="entry name" value="Nucleotide cyclase"/>
    <property type="match status" value="1"/>
</dbReference>
<evidence type="ECO:0000313" key="3">
    <source>
        <dbReference type="EMBL" id="EME69461.1"/>
    </source>
</evidence>
<evidence type="ECO:0000259" key="2">
    <source>
        <dbReference type="PROSITE" id="PS50125"/>
    </source>
</evidence>
<keyword evidence="1" id="KW-1133">Transmembrane helix</keyword>
<evidence type="ECO:0000313" key="4">
    <source>
        <dbReference type="Proteomes" id="UP000011744"/>
    </source>
</evidence>
<dbReference type="SMART" id="SM00044">
    <property type="entry name" value="CYCc"/>
    <property type="match status" value="1"/>
</dbReference>
<dbReference type="AlphaFoldDB" id="M2Y8U0"/>
<dbReference type="GO" id="GO:0035556">
    <property type="term" value="P:intracellular signal transduction"/>
    <property type="evidence" value="ECO:0007669"/>
    <property type="project" value="InterPro"/>
</dbReference>
<dbReference type="GO" id="GO:0006171">
    <property type="term" value="P:cAMP biosynthetic process"/>
    <property type="evidence" value="ECO:0007669"/>
    <property type="project" value="TreeGrafter"/>
</dbReference>
<keyword evidence="1" id="KW-0812">Transmembrane</keyword>
<dbReference type="InterPro" id="IPR050697">
    <property type="entry name" value="Adenylyl/Guanylyl_Cyclase_3/4"/>
</dbReference>
<name>M2Y8U0_9PROT</name>
<dbReference type="PATRIC" id="fig|1244869.3.peg.2696"/>
<dbReference type="Gene3D" id="3.30.70.1230">
    <property type="entry name" value="Nucleotide cyclase"/>
    <property type="match status" value="1"/>
</dbReference>
<dbReference type="GO" id="GO:0004016">
    <property type="term" value="F:adenylate cyclase activity"/>
    <property type="evidence" value="ECO:0007669"/>
    <property type="project" value="UniProtKB-ARBA"/>
</dbReference>
<dbReference type="PANTHER" id="PTHR43081:SF20">
    <property type="entry name" value="TWO-COMPONENT RESPONSE REGULATOR"/>
    <property type="match status" value="1"/>
</dbReference>
<feature type="transmembrane region" description="Helical" evidence="1">
    <location>
        <begin position="311"/>
        <end position="334"/>
    </location>
</feature>
<comment type="caution">
    <text evidence="3">The sequence shown here is derived from an EMBL/GenBank/DDBJ whole genome shotgun (WGS) entry which is preliminary data.</text>
</comment>
<keyword evidence="4" id="KW-1185">Reference proteome</keyword>
<dbReference type="Pfam" id="PF00211">
    <property type="entry name" value="Guanylate_cyc"/>
    <property type="match status" value="1"/>
</dbReference>
<dbReference type="CDD" id="cd07302">
    <property type="entry name" value="CHD"/>
    <property type="match status" value="1"/>
</dbReference>
<reference evidence="3 4" key="1">
    <citation type="journal article" date="2014" name="Genome Announc.">
        <title>Draft Genome Sequence of Magnetospirillum sp. Strain SO-1, a Freshwater Magnetotactic Bacterium Isolated from the Ol'khovka River, Russia.</title>
        <authorList>
            <person name="Grouzdev D.S."/>
            <person name="Dziuba M.V."/>
            <person name="Sukhacheva M.S."/>
            <person name="Mardanov A.V."/>
            <person name="Beletskiy A.V."/>
            <person name="Kuznetsov B.B."/>
            <person name="Skryabin K.G."/>
        </authorList>
    </citation>
    <scope>NUCLEOTIDE SEQUENCE [LARGE SCALE GENOMIC DNA]</scope>
    <source>
        <strain evidence="3 4">SO-1</strain>
    </source>
</reference>
<organism evidence="3 4">
    <name type="scientific">Paramagnetospirillum caucaseum</name>
    <dbReference type="NCBI Taxonomy" id="1244869"/>
    <lineage>
        <taxon>Bacteria</taxon>
        <taxon>Pseudomonadati</taxon>
        <taxon>Pseudomonadota</taxon>
        <taxon>Alphaproteobacteria</taxon>
        <taxon>Rhodospirillales</taxon>
        <taxon>Magnetospirillaceae</taxon>
        <taxon>Paramagnetospirillum</taxon>
    </lineage>
</organism>
<feature type="domain" description="Guanylate cyclase" evidence="2">
    <location>
        <begin position="377"/>
        <end position="509"/>
    </location>
</feature>
<gene>
    <name evidence="3" type="ORF">H261_13369</name>
</gene>
<evidence type="ECO:0000256" key="1">
    <source>
        <dbReference type="SAM" id="Phobius"/>
    </source>
</evidence>
<keyword evidence="1" id="KW-0472">Membrane</keyword>
<dbReference type="Pfam" id="PF05226">
    <property type="entry name" value="CHASE2"/>
    <property type="match status" value="1"/>
</dbReference>
<dbReference type="PROSITE" id="PS50125">
    <property type="entry name" value="GUANYLATE_CYCLASE_2"/>
    <property type="match status" value="1"/>
</dbReference>
<dbReference type="PANTHER" id="PTHR43081">
    <property type="entry name" value="ADENYLATE CYCLASE, TERMINAL-DIFFERENTIATION SPECIFIC-RELATED"/>
    <property type="match status" value="1"/>
</dbReference>
<sequence>MARIAENWTADIRLLTMAESQTDTDVVVVAIGEEDLRAFPYRSPVDRAFLAGVLQTIIDRKPRAIAIDILFDQPTEAAKDERLRQVLKASTVPVFVAHASEEERLTRDQAAYLRSYLPATGLVRPAWANLASDRDDGITRAIFPGREENGAWLPGMAAALAQAHGAPEKREMVPLMLRPFTEERPAGVRVMPAAALAVMPASWLADKLVLVGFDLPIEDRHRSQAIALYGADAGTIPGVVLHAHAVTQLISGRSPEYPGLAGKVGLLLAVAIAGALLARLDVALLWRLCLALAALGGYWGLSFILSHAFLLVVPVLAPTLAFVASAGAVSGYLWREEKRQGAFLRTAFQRYVAPAIVNEIVRSPQSFRLGGEVREITYVFTDVAGFTAMTEREPPEVVVALVNEYLDKMCELFSRHQATIDKIVGDAVVGFFNAPISQPDHAAMAVGLALAIDDFAEDFRRRKKAEGVEFGVTRVGVHSGRATVGNFGGSHFFNYTGHGDTVNSASRLEGANKYLGTRLCISGATAALCPPSIAFRPMAILILKGKTKGIETFMPVTPDEARTDLFRRYCDAYRAMADNAPNVLDELCGLAEKYPYDTLTRFHLDRLRNGEAGVVIELKDK</sequence>